<keyword evidence="1" id="KW-1003">Cell membrane</keyword>
<evidence type="ECO:0000256" key="4">
    <source>
        <dbReference type="ARBA" id="ARBA00023139"/>
    </source>
</evidence>
<keyword evidence="4" id="KW-0564">Palmitate</keyword>
<dbReference type="PANTHER" id="PTHR43649">
    <property type="entry name" value="ARABINOSE-BINDING PROTEIN-RELATED"/>
    <property type="match status" value="1"/>
</dbReference>
<dbReference type="PANTHER" id="PTHR43649:SF33">
    <property type="entry name" value="POLYGALACTURONAN_RHAMNOGALACTURONAN-BINDING PROTEIN YTCQ"/>
    <property type="match status" value="1"/>
</dbReference>
<dbReference type="InterPro" id="IPR006059">
    <property type="entry name" value="SBP"/>
</dbReference>
<dbReference type="PROSITE" id="PS51257">
    <property type="entry name" value="PROKAR_LIPOPROTEIN"/>
    <property type="match status" value="1"/>
</dbReference>
<reference evidence="7" key="1">
    <citation type="submission" date="2022-04" db="EMBL/GenBank/DDBJ databases">
        <title>Paenibacillus mangrovi sp. nov., a novel endophytic bacterium isolated from bark of Kandelia candel.</title>
        <authorList>
            <person name="Tuo L."/>
        </authorList>
    </citation>
    <scope>NUCLEOTIDE SEQUENCE</scope>
    <source>
        <strain evidence="7">KQZ6P-2</strain>
    </source>
</reference>
<feature type="signal peptide" evidence="6">
    <location>
        <begin position="1"/>
        <end position="22"/>
    </location>
</feature>
<dbReference type="SUPFAM" id="SSF53850">
    <property type="entry name" value="Periplasmic binding protein-like II"/>
    <property type="match status" value="1"/>
</dbReference>
<comment type="caution">
    <text evidence="7">The sequence shown here is derived from an EMBL/GenBank/DDBJ whole genome shotgun (WGS) entry which is preliminary data.</text>
</comment>
<keyword evidence="5" id="KW-0449">Lipoprotein</keyword>
<keyword evidence="2 6" id="KW-0732">Signal</keyword>
<keyword evidence="8" id="KW-1185">Reference proteome</keyword>
<dbReference type="Proteomes" id="UP001139347">
    <property type="component" value="Unassembled WGS sequence"/>
</dbReference>
<keyword evidence="3" id="KW-0472">Membrane</keyword>
<evidence type="ECO:0000256" key="2">
    <source>
        <dbReference type="ARBA" id="ARBA00022729"/>
    </source>
</evidence>
<dbReference type="Pfam" id="PF01547">
    <property type="entry name" value="SBP_bac_1"/>
    <property type="match status" value="1"/>
</dbReference>
<dbReference type="RefSeq" id="WP_244725405.1">
    <property type="nucleotide sequence ID" value="NZ_JALIRP010000004.1"/>
</dbReference>
<accession>A0A9X2B6D1</accession>
<evidence type="ECO:0000256" key="3">
    <source>
        <dbReference type="ARBA" id="ARBA00023136"/>
    </source>
</evidence>
<organism evidence="7 8">
    <name type="scientific">Paenibacillus mangrovi</name>
    <dbReference type="NCBI Taxonomy" id="2931978"/>
    <lineage>
        <taxon>Bacteria</taxon>
        <taxon>Bacillati</taxon>
        <taxon>Bacillota</taxon>
        <taxon>Bacilli</taxon>
        <taxon>Bacillales</taxon>
        <taxon>Paenibacillaceae</taxon>
        <taxon>Paenibacillus</taxon>
    </lineage>
</organism>
<evidence type="ECO:0000313" key="8">
    <source>
        <dbReference type="Proteomes" id="UP001139347"/>
    </source>
</evidence>
<evidence type="ECO:0000256" key="1">
    <source>
        <dbReference type="ARBA" id="ARBA00022475"/>
    </source>
</evidence>
<sequence length="543" mass="60947">MNKRKWSTCLLVAVLSVSTLLAGCGSDKKESKAATENGNAGDAASKDQPLKFTMYNFDDGWQPAAWGETVTTKWVQENKKVTVDYLPTNGNAKQRFNAMYASGELPDVIALGPGPELDRLISEGQVVELDPYLDKYPNLKKSAGDMILNVNRSDDGKLYMVPDWYVGGDHMNGNGGYAVNRKIYKEMGSPKLETTTDLENYLRAVKVKYPNVIPLEVGGPYDIKMLYSAFKENTPPYFVSRMFYPDGDTVKPITEDPAFKEFILFASRLYRDKLMTQDVFTQKADQMIEKLSQGRVAVSLNVNLSGRARVPNSTLRAQDPEGGYEFIWPVHKEGLDKNKIYPNYTGREGGGKIVITKNAKDPERIFAYLDWATSDEGQAVLFFGPPGFLWDKKDENGFPIPNDKYKSMDKAELDKLQIADNIMAGNATWVDNAKVARENLLPEEERDFQTTAQVNVAWKTSMDITPFANTDPQGDSEEGIIQQSVKDIFDEAFSKMIYAKSDEEVVSILNKANEDMNKAGFPKVLEFIQKKWQDNLKKINGSK</sequence>
<feature type="chain" id="PRO_5040721623" evidence="6">
    <location>
        <begin position="23"/>
        <end position="543"/>
    </location>
</feature>
<dbReference type="EMBL" id="JALIRP010000004">
    <property type="protein sequence ID" value="MCJ8012618.1"/>
    <property type="molecule type" value="Genomic_DNA"/>
</dbReference>
<protein>
    <submittedName>
        <fullName evidence="7">Extracellular solute-binding protein</fullName>
    </submittedName>
</protein>
<dbReference type="AlphaFoldDB" id="A0A9X2B6D1"/>
<dbReference type="Gene3D" id="3.40.190.10">
    <property type="entry name" value="Periplasmic binding protein-like II"/>
    <property type="match status" value="2"/>
</dbReference>
<dbReference type="InterPro" id="IPR050490">
    <property type="entry name" value="Bact_solute-bd_prot1"/>
</dbReference>
<gene>
    <name evidence="7" type="ORF">MUG84_12845</name>
</gene>
<evidence type="ECO:0000313" key="7">
    <source>
        <dbReference type="EMBL" id="MCJ8012618.1"/>
    </source>
</evidence>
<evidence type="ECO:0000256" key="5">
    <source>
        <dbReference type="ARBA" id="ARBA00023288"/>
    </source>
</evidence>
<name>A0A9X2B6D1_9BACL</name>
<evidence type="ECO:0000256" key="6">
    <source>
        <dbReference type="SAM" id="SignalP"/>
    </source>
</evidence>
<proteinExistence type="predicted"/>